<evidence type="ECO:0000313" key="3">
    <source>
        <dbReference type="Proteomes" id="UP000593566"/>
    </source>
</evidence>
<protein>
    <submittedName>
        <fullName evidence="2">Uncharacterized protein</fullName>
    </submittedName>
</protein>
<evidence type="ECO:0000313" key="2">
    <source>
        <dbReference type="EMBL" id="KAF6218207.1"/>
    </source>
</evidence>
<reference evidence="2 3" key="1">
    <citation type="journal article" date="2020" name="Genomics">
        <title>Complete, high-quality genomes from long-read metagenomic sequencing of two wolf lichen thalli reveals enigmatic genome architecture.</title>
        <authorList>
            <person name="McKenzie S.K."/>
            <person name="Walston R.F."/>
            <person name="Allen J.L."/>
        </authorList>
    </citation>
    <scope>NUCLEOTIDE SEQUENCE [LARGE SCALE GENOMIC DNA]</scope>
    <source>
        <strain evidence="2">WasteWater1</strain>
    </source>
</reference>
<organism evidence="2 3">
    <name type="scientific">Letharia lupina</name>
    <dbReference type="NCBI Taxonomy" id="560253"/>
    <lineage>
        <taxon>Eukaryota</taxon>
        <taxon>Fungi</taxon>
        <taxon>Dikarya</taxon>
        <taxon>Ascomycota</taxon>
        <taxon>Pezizomycotina</taxon>
        <taxon>Lecanoromycetes</taxon>
        <taxon>OSLEUM clade</taxon>
        <taxon>Lecanoromycetidae</taxon>
        <taxon>Lecanorales</taxon>
        <taxon>Lecanorineae</taxon>
        <taxon>Parmeliaceae</taxon>
        <taxon>Letharia</taxon>
    </lineage>
</organism>
<proteinExistence type="predicted"/>
<keyword evidence="1" id="KW-0472">Membrane</keyword>
<keyword evidence="1" id="KW-0812">Transmembrane</keyword>
<comment type="caution">
    <text evidence="2">The sequence shown here is derived from an EMBL/GenBank/DDBJ whole genome shotgun (WGS) entry which is preliminary data.</text>
</comment>
<dbReference type="Proteomes" id="UP000593566">
    <property type="component" value="Unassembled WGS sequence"/>
</dbReference>
<name>A0A8H6C764_9LECA</name>
<gene>
    <name evidence="2" type="ORF">HO133_006168</name>
</gene>
<dbReference type="RefSeq" id="XP_037147642.1">
    <property type="nucleotide sequence ID" value="XM_037297068.1"/>
</dbReference>
<feature type="transmembrane region" description="Helical" evidence="1">
    <location>
        <begin position="63"/>
        <end position="87"/>
    </location>
</feature>
<dbReference type="AlphaFoldDB" id="A0A8H6C764"/>
<accession>A0A8H6C764</accession>
<keyword evidence="3" id="KW-1185">Reference proteome</keyword>
<keyword evidence="1" id="KW-1133">Transmembrane helix</keyword>
<evidence type="ECO:0000256" key="1">
    <source>
        <dbReference type="SAM" id="Phobius"/>
    </source>
</evidence>
<sequence>MSGKSRDWKEIVRNYFFLSKLANRKKILDQKFEWTAFEEFRAKRNEFCHDQNIARAERWTVRIIIVSSVVVTAAFTLGVGIPFILLVPKYVKSLAKLRENEEQKERDQMKKEFPEIAQAPLEGMARPCCGTRRSRFGRS</sequence>
<dbReference type="GeneID" id="59334570"/>
<dbReference type="EMBL" id="JACCJB010000023">
    <property type="protein sequence ID" value="KAF6218207.1"/>
    <property type="molecule type" value="Genomic_DNA"/>
</dbReference>